<evidence type="ECO:0000256" key="3">
    <source>
        <dbReference type="ARBA" id="ARBA00022475"/>
    </source>
</evidence>
<evidence type="ECO:0000313" key="9">
    <source>
        <dbReference type="EMBL" id="RAL22149.1"/>
    </source>
</evidence>
<evidence type="ECO:0000313" key="10">
    <source>
        <dbReference type="Proteomes" id="UP000249169"/>
    </source>
</evidence>
<proteinExistence type="inferred from homology"/>
<comment type="caution">
    <text evidence="9">The sequence shown here is derived from an EMBL/GenBank/DDBJ whole genome shotgun (WGS) entry which is preliminary data.</text>
</comment>
<keyword evidence="6 7" id="KW-0472">Membrane</keyword>
<comment type="similarity">
    <text evidence="2">Belongs to the GSP F family.</text>
</comment>
<evidence type="ECO:0000256" key="1">
    <source>
        <dbReference type="ARBA" id="ARBA00004651"/>
    </source>
</evidence>
<protein>
    <recommendedName>
        <fullName evidence="8">Type II secretion system protein GspF domain-containing protein</fullName>
    </recommendedName>
</protein>
<keyword evidence="5 7" id="KW-1133">Transmembrane helix</keyword>
<dbReference type="PANTHER" id="PTHR30012">
    <property type="entry name" value="GENERAL SECRETION PATHWAY PROTEIN"/>
    <property type="match status" value="1"/>
</dbReference>
<feature type="domain" description="Type II secretion system protein GspF" evidence="8">
    <location>
        <begin position="228"/>
        <end position="342"/>
    </location>
</feature>
<accession>A0A328C4G2</accession>
<feature type="transmembrane region" description="Helical" evidence="7">
    <location>
        <begin position="165"/>
        <end position="188"/>
    </location>
</feature>
<feature type="transmembrane region" description="Helical" evidence="7">
    <location>
        <begin position="328"/>
        <end position="346"/>
    </location>
</feature>
<keyword evidence="10" id="KW-1185">Reference proteome</keyword>
<dbReference type="Gene3D" id="1.20.81.30">
    <property type="entry name" value="Type II secretion system (T2SS), domain F"/>
    <property type="match status" value="2"/>
</dbReference>
<dbReference type="InterPro" id="IPR042094">
    <property type="entry name" value="T2SS_GspF_sf"/>
</dbReference>
<dbReference type="AlphaFoldDB" id="A0A328C4G2"/>
<reference evidence="9 10" key="1">
    <citation type="submission" date="2018-05" db="EMBL/GenBank/DDBJ databases">
        <title>Lujinxingia marina gen. nov. sp. nov., a new facultative anaerobic member of the class Deltaproteobacteria, and proposal of Lujinxingaceae fam. nov.</title>
        <authorList>
            <person name="Li C.-M."/>
        </authorList>
    </citation>
    <scope>NUCLEOTIDE SEQUENCE [LARGE SCALE GENOMIC DNA]</scope>
    <source>
        <strain evidence="9 10">B210</strain>
    </source>
</reference>
<dbReference type="RefSeq" id="WP_111729720.1">
    <property type="nucleotide sequence ID" value="NZ_QHKO01000004.1"/>
</dbReference>
<dbReference type="InterPro" id="IPR018076">
    <property type="entry name" value="T2SS_GspF_dom"/>
</dbReference>
<dbReference type="EMBL" id="QHKO01000004">
    <property type="protein sequence ID" value="RAL22149.1"/>
    <property type="molecule type" value="Genomic_DNA"/>
</dbReference>
<evidence type="ECO:0000259" key="8">
    <source>
        <dbReference type="Pfam" id="PF00482"/>
    </source>
</evidence>
<comment type="subcellular location">
    <subcellularLocation>
        <location evidence="1">Cell membrane</location>
        <topology evidence="1">Multi-pass membrane protein</topology>
    </subcellularLocation>
</comment>
<sequence length="352" mass="39559">MASPYSAPYEREPVVRESSTYLTDAEAASLCTIFFEGLESGMSYARIIDMMDRQGFESKMVRRLRHSLMERGDMLGEAFARYGLLDSTARKLVLVAEEQGKLPRTFRHLANHYGKRHRRRKKLLISFAEPVLLIVLGVFIALTLFTADLTEIAMRHDTWTALGEVLMGGVLQGAIFLLLVGFGAMVFLNLPVDLSVRGLGYRLWLAVPLLNRASLYNTYSIFCRYTEQSISSGLTVHKALELAAEASNNSDIERKIHIAQRVIEEGGSLAKGLYQMKVLPDDILENVDVGEETGRLQERLSSLAERYEERADETFENLMNGFVYVSRMAIAASVIIALLLTLVSQFQNDFLL</sequence>
<gene>
    <name evidence="9" type="ORF">DL240_09850</name>
</gene>
<name>A0A328C4G2_9DELT</name>
<evidence type="ECO:0000256" key="5">
    <source>
        <dbReference type="ARBA" id="ARBA00022989"/>
    </source>
</evidence>
<dbReference type="InterPro" id="IPR003004">
    <property type="entry name" value="GspF/PilC"/>
</dbReference>
<keyword evidence="4 7" id="KW-0812">Transmembrane</keyword>
<feature type="transmembrane region" description="Helical" evidence="7">
    <location>
        <begin position="123"/>
        <end position="145"/>
    </location>
</feature>
<dbReference type="PANTHER" id="PTHR30012:SF0">
    <property type="entry name" value="TYPE II SECRETION SYSTEM PROTEIN F-RELATED"/>
    <property type="match status" value="1"/>
</dbReference>
<dbReference type="Proteomes" id="UP000249169">
    <property type="component" value="Unassembled WGS sequence"/>
</dbReference>
<feature type="domain" description="Type II secretion system protein GspF" evidence="8">
    <location>
        <begin position="35"/>
        <end position="146"/>
    </location>
</feature>
<evidence type="ECO:0000256" key="7">
    <source>
        <dbReference type="SAM" id="Phobius"/>
    </source>
</evidence>
<keyword evidence="3" id="KW-1003">Cell membrane</keyword>
<dbReference type="Pfam" id="PF00482">
    <property type="entry name" value="T2SSF"/>
    <property type="match status" value="2"/>
</dbReference>
<dbReference type="GO" id="GO:0005886">
    <property type="term" value="C:plasma membrane"/>
    <property type="evidence" value="ECO:0007669"/>
    <property type="project" value="UniProtKB-SubCell"/>
</dbReference>
<dbReference type="OrthoDB" id="211600at2"/>
<evidence type="ECO:0000256" key="4">
    <source>
        <dbReference type="ARBA" id="ARBA00022692"/>
    </source>
</evidence>
<evidence type="ECO:0000256" key="6">
    <source>
        <dbReference type="ARBA" id="ARBA00023136"/>
    </source>
</evidence>
<organism evidence="9 10">
    <name type="scientific">Lujinxingia litoralis</name>
    <dbReference type="NCBI Taxonomy" id="2211119"/>
    <lineage>
        <taxon>Bacteria</taxon>
        <taxon>Deltaproteobacteria</taxon>
        <taxon>Bradymonadales</taxon>
        <taxon>Lujinxingiaceae</taxon>
        <taxon>Lujinxingia</taxon>
    </lineage>
</organism>
<evidence type="ECO:0000256" key="2">
    <source>
        <dbReference type="ARBA" id="ARBA00005745"/>
    </source>
</evidence>